<evidence type="ECO:0000313" key="3">
    <source>
        <dbReference type="Proteomes" id="UP000494040"/>
    </source>
</evidence>
<dbReference type="Gene3D" id="1.20.1250.20">
    <property type="entry name" value="MFS general substrate transporter like domains"/>
    <property type="match status" value="1"/>
</dbReference>
<feature type="transmembrane region" description="Helical" evidence="1">
    <location>
        <begin position="476"/>
        <end position="496"/>
    </location>
</feature>
<feature type="transmembrane region" description="Helical" evidence="1">
    <location>
        <begin position="443"/>
        <end position="464"/>
    </location>
</feature>
<dbReference type="AlphaFoldDB" id="A0A8I6SRE2"/>
<feature type="transmembrane region" description="Helical" evidence="1">
    <location>
        <begin position="37"/>
        <end position="62"/>
    </location>
</feature>
<dbReference type="SUPFAM" id="SSF103473">
    <property type="entry name" value="MFS general substrate transporter"/>
    <property type="match status" value="1"/>
</dbReference>
<organism evidence="2 3">
    <name type="scientific">Cimex lectularius</name>
    <name type="common">Bed bug</name>
    <name type="synonym">Acanthia lectularia</name>
    <dbReference type="NCBI Taxonomy" id="79782"/>
    <lineage>
        <taxon>Eukaryota</taxon>
        <taxon>Metazoa</taxon>
        <taxon>Ecdysozoa</taxon>
        <taxon>Arthropoda</taxon>
        <taxon>Hexapoda</taxon>
        <taxon>Insecta</taxon>
        <taxon>Pterygota</taxon>
        <taxon>Neoptera</taxon>
        <taxon>Paraneoptera</taxon>
        <taxon>Hemiptera</taxon>
        <taxon>Heteroptera</taxon>
        <taxon>Panheteroptera</taxon>
        <taxon>Cimicomorpha</taxon>
        <taxon>Cimicidae</taxon>
        <taxon>Cimex</taxon>
    </lineage>
</organism>
<feature type="transmembrane region" description="Helical" evidence="1">
    <location>
        <begin position="417"/>
        <end position="437"/>
    </location>
</feature>
<sequence length="536" mass="59084">MGLLLQRVWSFLLNQGSSKLFHKKFSTVLPISIDGGYGWVIVAITFIGVFTVDGIAYTFYILMPGLIKDGLTESNCALSIATINSLSMLIAPLSSSLCNAIGFRTVMIIGSVISCLGFAMSYFAITLFGFLGYYFTFGILGGIGLGLMYLPMSVAPSMWFDTKRPLAVGIATCGTGIGMIVIPFLLEYLTTCFHYRTLNLVIAALMSVNVITAVFLRPAPTIEIEVDNKNEPEKGVTARKFIGNFQFKVKETDSSFSASHSFRQFRSKRTSKLMSRSTISLLKLKEKRSYSVNSHFNEEDTIMDYSMHVYYLPTKKDVNEPTCKVCCPESLVRTISNMASYTLLETPKFLCFCGSGLSFYAVVTVPILFINTYMKQSTKDVDPHHLQLLIPFMGLGVFVGRLGGGILLHIFPTIKALALCLIIHLLISTSSFLLTFFAYYPFYFIYSSLYGLCFGLYGSLRNLLLVDYIGLENLTPATGILFTIAGLSNLIGPPVAVEITGGGKHLDLAFYFTSIMFTVSTICLLPLICAKKAISN</sequence>
<dbReference type="EnsemblMetazoa" id="XM_024229538.1">
    <property type="protein sequence ID" value="XP_024085306.1"/>
    <property type="gene ID" value="LOC112127943"/>
</dbReference>
<protein>
    <submittedName>
        <fullName evidence="2">Uncharacterized protein</fullName>
    </submittedName>
</protein>
<proteinExistence type="predicted"/>
<feature type="transmembrane region" description="Helical" evidence="1">
    <location>
        <begin position="131"/>
        <end position="154"/>
    </location>
</feature>
<dbReference type="PANTHER" id="PTHR11360:SF260">
    <property type="entry name" value="MFS DOMAIN-CONTAINING PROTEIN"/>
    <property type="match status" value="1"/>
</dbReference>
<feature type="transmembrane region" description="Helical" evidence="1">
    <location>
        <begin position="508"/>
        <end position="530"/>
    </location>
</feature>
<dbReference type="GeneID" id="112127943"/>
<keyword evidence="1" id="KW-1133">Transmembrane helix</keyword>
<feature type="transmembrane region" description="Helical" evidence="1">
    <location>
        <begin position="389"/>
        <end position="410"/>
    </location>
</feature>
<feature type="transmembrane region" description="Helical" evidence="1">
    <location>
        <begin position="106"/>
        <end position="125"/>
    </location>
</feature>
<keyword evidence="1" id="KW-0812">Transmembrane</keyword>
<dbReference type="Pfam" id="PF07690">
    <property type="entry name" value="MFS_1"/>
    <property type="match status" value="1"/>
</dbReference>
<feature type="transmembrane region" description="Helical" evidence="1">
    <location>
        <begin position="166"/>
        <end position="186"/>
    </location>
</feature>
<feature type="transmembrane region" description="Helical" evidence="1">
    <location>
        <begin position="349"/>
        <end position="369"/>
    </location>
</feature>
<evidence type="ECO:0000256" key="1">
    <source>
        <dbReference type="SAM" id="Phobius"/>
    </source>
</evidence>
<dbReference type="InterPro" id="IPR011701">
    <property type="entry name" value="MFS"/>
</dbReference>
<dbReference type="Proteomes" id="UP000494040">
    <property type="component" value="Unassembled WGS sequence"/>
</dbReference>
<name>A0A8I6SRE2_CIMLE</name>
<accession>A0A8I6SRE2</accession>
<dbReference type="InterPro" id="IPR036259">
    <property type="entry name" value="MFS_trans_sf"/>
</dbReference>
<dbReference type="OrthoDB" id="6628064at2759"/>
<keyword evidence="1" id="KW-0472">Membrane</keyword>
<dbReference type="RefSeq" id="XP_024085306.1">
    <property type="nucleotide sequence ID" value="XM_024229538.1"/>
</dbReference>
<reference evidence="2" key="1">
    <citation type="submission" date="2022-01" db="UniProtKB">
        <authorList>
            <consortium name="EnsemblMetazoa"/>
        </authorList>
    </citation>
    <scope>IDENTIFICATION</scope>
</reference>
<dbReference type="PANTHER" id="PTHR11360">
    <property type="entry name" value="MONOCARBOXYLATE TRANSPORTER"/>
    <property type="match status" value="1"/>
</dbReference>
<evidence type="ECO:0000313" key="2">
    <source>
        <dbReference type="EnsemblMetazoa" id="XP_024085306.1"/>
    </source>
</evidence>
<keyword evidence="3" id="KW-1185">Reference proteome</keyword>
<dbReference type="InterPro" id="IPR050327">
    <property type="entry name" value="Proton-linked_MCT"/>
</dbReference>
<dbReference type="GO" id="GO:0008028">
    <property type="term" value="F:monocarboxylic acid transmembrane transporter activity"/>
    <property type="evidence" value="ECO:0007669"/>
    <property type="project" value="TreeGrafter"/>
</dbReference>